<protein>
    <submittedName>
        <fullName evidence="1">Uncharacterized protein</fullName>
    </submittedName>
</protein>
<accession>A0AAP0JGP2</accession>
<comment type="caution">
    <text evidence="1">The sequence shown here is derived from an EMBL/GenBank/DDBJ whole genome shotgun (WGS) entry which is preliminary data.</text>
</comment>
<name>A0AAP0JGP2_9MAGN</name>
<proteinExistence type="predicted"/>
<keyword evidence="2" id="KW-1185">Reference proteome</keyword>
<evidence type="ECO:0000313" key="2">
    <source>
        <dbReference type="Proteomes" id="UP001419268"/>
    </source>
</evidence>
<dbReference type="EMBL" id="JBBNAG010000005">
    <property type="protein sequence ID" value="KAK9132798.1"/>
    <property type="molecule type" value="Genomic_DNA"/>
</dbReference>
<dbReference type="Proteomes" id="UP001419268">
    <property type="component" value="Unassembled WGS sequence"/>
</dbReference>
<gene>
    <name evidence="1" type="ORF">Scep_012326</name>
</gene>
<evidence type="ECO:0000313" key="1">
    <source>
        <dbReference type="EMBL" id="KAK9132798.1"/>
    </source>
</evidence>
<sequence>MDAQDATGFESRWFEYHRQVYHRQVRHQKVCHLQVALKTSLTREVPFQTRTEVVAWVQAIGRATNFVLVTKKSDAEGNGRRGNTWKVTHSQED</sequence>
<organism evidence="1 2">
    <name type="scientific">Stephania cephalantha</name>
    <dbReference type="NCBI Taxonomy" id="152367"/>
    <lineage>
        <taxon>Eukaryota</taxon>
        <taxon>Viridiplantae</taxon>
        <taxon>Streptophyta</taxon>
        <taxon>Embryophyta</taxon>
        <taxon>Tracheophyta</taxon>
        <taxon>Spermatophyta</taxon>
        <taxon>Magnoliopsida</taxon>
        <taxon>Ranunculales</taxon>
        <taxon>Menispermaceae</taxon>
        <taxon>Menispermoideae</taxon>
        <taxon>Cissampelideae</taxon>
        <taxon>Stephania</taxon>
    </lineage>
</organism>
<reference evidence="1 2" key="1">
    <citation type="submission" date="2024-01" db="EMBL/GenBank/DDBJ databases">
        <title>Genome assemblies of Stephania.</title>
        <authorList>
            <person name="Yang L."/>
        </authorList>
    </citation>
    <scope>NUCLEOTIDE SEQUENCE [LARGE SCALE GENOMIC DNA]</scope>
    <source>
        <strain evidence="1">JXDWG</strain>
        <tissue evidence="1">Leaf</tissue>
    </source>
</reference>
<dbReference type="AlphaFoldDB" id="A0AAP0JGP2"/>